<comment type="similarity">
    <text evidence="1 7">Belongs to the cytochrome P450 family.</text>
</comment>
<keyword evidence="2 7" id="KW-0349">Heme</keyword>
<protein>
    <recommendedName>
        <fullName evidence="10">Cytochrome</fullName>
    </recommendedName>
</protein>
<dbReference type="EMBL" id="JACHEK010000004">
    <property type="protein sequence ID" value="MBB6144167.1"/>
    <property type="molecule type" value="Genomic_DNA"/>
</dbReference>
<dbReference type="InterPro" id="IPR017972">
    <property type="entry name" value="Cyt_P450_CS"/>
</dbReference>
<dbReference type="FunFam" id="1.10.630.10:FF:000018">
    <property type="entry name" value="Cytochrome P450 monooxygenase"/>
    <property type="match status" value="1"/>
</dbReference>
<reference evidence="8 9" key="1">
    <citation type="submission" date="2020-08" db="EMBL/GenBank/DDBJ databases">
        <title>Genomic Encyclopedia of Type Strains, Phase IV (KMG-IV): sequencing the most valuable type-strain genomes for metagenomic binning, comparative biology and taxonomic classification.</title>
        <authorList>
            <person name="Goeker M."/>
        </authorList>
    </citation>
    <scope>NUCLEOTIDE SEQUENCE [LARGE SCALE GENOMIC DNA]</scope>
    <source>
        <strain evidence="8 9">DSM 103733</strain>
    </source>
</reference>
<dbReference type="GO" id="GO:0005506">
    <property type="term" value="F:iron ion binding"/>
    <property type="evidence" value="ECO:0007669"/>
    <property type="project" value="InterPro"/>
</dbReference>
<dbReference type="InterPro" id="IPR002397">
    <property type="entry name" value="Cyt_P450_B"/>
</dbReference>
<dbReference type="Pfam" id="PF00067">
    <property type="entry name" value="p450"/>
    <property type="match status" value="1"/>
</dbReference>
<proteinExistence type="inferred from homology"/>
<evidence type="ECO:0008006" key="10">
    <source>
        <dbReference type="Google" id="ProtNLM"/>
    </source>
</evidence>
<dbReference type="PANTHER" id="PTHR46696">
    <property type="entry name" value="P450, PUTATIVE (EUROFUNG)-RELATED"/>
    <property type="match status" value="1"/>
</dbReference>
<accession>A0A841JUM6</accession>
<keyword evidence="4 7" id="KW-0560">Oxidoreductase</keyword>
<comment type="caution">
    <text evidence="8">The sequence shown here is derived from an EMBL/GenBank/DDBJ whole genome shotgun (WGS) entry which is preliminary data.</text>
</comment>
<sequence>MDDDYKPTMLFADPPDHKRLRDLVSKAFNQQSVDAIRPRIVEIGNRLLDEIPDPDRFDVIEAYANPLPTIVIAAMLGIDDKDREDFKHWSDSQVIGFNPRRTVEETAVLVAGRKALNEYFARIIDQRRKERGSDLISNLISAEEVGQKLTEREIVDVCILLLIAGNVTTTDLIGNAVLALINNPEERDKLTTRPELIRDAVEEVLRYDSPVVNATRIATKPMQMGGVDIGEGQSITTLLFGANHDPAAHPNPEKFDIERQDKKHSSFGGGIHYCLGAPLARVEAQIAIPLLLTRFPKLRLMAGHHPMRKSLPSFNGLEALWVDTD</sequence>
<evidence type="ECO:0000256" key="5">
    <source>
        <dbReference type="ARBA" id="ARBA00023004"/>
    </source>
</evidence>
<evidence type="ECO:0000313" key="8">
    <source>
        <dbReference type="EMBL" id="MBB6144167.1"/>
    </source>
</evidence>
<name>A0A841JUM6_9BACT</name>
<keyword evidence="9" id="KW-1185">Reference proteome</keyword>
<evidence type="ECO:0000256" key="3">
    <source>
        <dbReference type="ARBA" id="ARBA00022723"/>
    </source>
</evidence>
<dbReference type="PROSITE" id="PS00086">
    <property type="entry name" value="CYTOCHROME_P450"/>
    <property type="match status" value="1"/>
</dbReference>
<keyword evidence="5 7" id="KW-0408">Iron</keyword>
<dbReference type="Proteomes" id="UP000538666">
    <property type="component" value="Unassembled WGS sequence"/>
</dbReference>
<evidence type="ECO:0000256" key="2">
    <source>
        <dbReference type="ARBA" id="ARBA00022617"/>
    </source>
</evidence>
<dbReference type="GO" id="GO:0016705">
    <property type="term" value="F:oxidoreductase activity, acting on paired donors, with incorporation or reduction of molecular oxygen"/>
    <property type="evidence" value="ECO:0007669"/>
    <property type="project" value="InterPro"/>
</dbReference>
<evidence type="ECO:0000256" key="6">
    <source>
        <dbReference type="ARBA" id="ARBA00023033"/>
    </source>
</evidence>
<dbReference type="InterPro" id="IPR001128">
    <property type="entry name" value="Cyt_P450"/>
</dbReference>
<evidence type="ECO:0000256" key="1">
    <source>
        <dbReference type="ARBA" id="ARBA00010617"/>
    </source>
</evidence>
<dbReference type="SUPFAM" id="SSF48264">
    <property type="entry name" value="Cytochrome P450"/>
    <property type="match status" value="1"/>
</dbReference>
<dbReference type="GO" id="GO:0004497">
    <property type="term" value="F:monooxygenase activity"/>
    <property type="evidence" value="ECO:0007669"/>
    <property type="project" value="UniProtKB-KW"/>
</dbReference>
<dbReference type="CDD" id="cd20625">
    <property type="entry name" value="CYP164-like"/>
    <property type="match status" value="1"/>
</dbReference>
<dbReference type="GO" id="GO:0020037">
    <property type="term" value="F:heme binding"/>
    <property type="evidence" value="ECO:0007669"/>
    <property type="project" value="InterPro"/>
</dbReference>
<dbReference type="PRINTS" id="PR00359">
    <property type="entry name" value="BP450"/>
</dbReference>
<organism evidence="8 9">
    <name type="scientific">Silvibacterium bohemicum</name>
    <dbReference type="NCBI Taxonomy" id="1577686"/>
    <lineage>
        <taxon>Bacteria</taxon>
        <taxon>Pseudomonadati</taxon>
        <taxon>Acidobacteriota</taxon>
        <taxon>Terriglobia</taxon>
        <taxon>Terriglobales</taxon>
        <taxon>Acidobacteriaceae</taxon>
        <taxon>Silvibacterium</taxon>
    </lineage>
</organism>
<keyword evidence="6 7" id="KW-0503">Monooxygenase</keyword>
<dbReference type="AlphaFoldDB" id="A0A841JUM6"/>
<evidence type="ECO:0000313" key="9">
    <source>
        <dbReference type="Proteomes" id="UP000538666"/>
    </source>
</evidence>
<keyword evidence="3 7" id="KW-0479">Metal-binding</keyword>
<evidence type="ECO:0000256" key="7">
    <source>
        <dbReference type="RuleBase" id="RU000461"/>
    </source>
</evidence>
<dbReference type="Gene3D" id="1.10.630.10">
    <property type="entry name" value="Cytochrome P450"/>
    <property type="match status" value="1"/>
</dbReference>
<gene>
    <name evidence="8" type="ORF">HNQ77_002119</name>
</gene>
<evidence type="ECO:0000256" key="4">
    <source>
        <dbReference type="ARBA" id="ARBA00023002"/>
    </source>
</evidence>
<dbReference type="PANTHER" id="PTHR46696:SF1">
    <property type="entry name" value="CYTOCHROME P450 YJIB-RELATED"/>
    <property type="match status" value="1"/>
</dbReference>
<dbReference type="InterPro" id="IPR036396">
    <property type="entry name" value="Cyt_P450_sf"/>
</dbReference>